<protein>
    <submittedName>
        <fullName evidence="1">Uncharacterized protein</fullName>
    </submittedName>
</protein>
<sequence>MVEVKSVKIDGESIYVFNSAIYIVDSSTGYTLELDLIVSEIVERKYGEEENLILEIELLDGQTINTIMHVQRLSGGLPKLNLYCDLNDIGEYQNFQVFSENNISFPQIEEGVSIEDIRKIEMPNEQVRLKLTLPIDQAEWIKKQKQGDLNEIIREAISEYWKKRASD</sequence>
<gene>
    <name evidence="1" type="ORF">D0466_18700</name>
</gene>
<keyword evidence="2" id="KW-1185">Reference proteome</keyword>
<dbReference type="OrthoDB" id="2862832at2"/>
<accession>A0A372L8M1</accession>
<comment type="caution">
    <text evidence="1">The sequence shown here is derived from an EMBL/GenBank/DDBJ whole genome shotgun (WGS) entry which is preliminary data.</text>
</comment>
<dbReference type="RefSeq" id="WP_117324049.1">
    <property type="nucleotide sequence ID" value="NZ_QVTD01000016.1"/>
</dbReference>
<name>A0A372L8M1_9BACI</name>
<dbReference type="EMBL" id="QVTD01000016">
    <property type="protein sequence ID" value="RFU61245.1"/>
    <property type="molecule type" value="Genomic_DNA"/>
</dbReference>
<organism evidence="1 2">
    <name type="scientific">Peribacillus glennii</name>
    <dbReference type="NCBI Taxonomy" id="2303991"/>
    <lineage>
        <taxon>Bacteria</taxon>
        <taxon>Bacillati</taxon>
        <taxon>Bacillota</taxon>
        <taxon>Bacilli</taxon>
        <taxon>Bacillales</taxon>
        <taxon>Bacillaceae</taxon>
        <taxon>Peribacillus</taxon>
    </lineage>
</organism>
<dbReference type="AlphaFoldDB" id="A0A372L8M1"/>
<proteinExistence type="predicted"/>
<dbReference type="Proteomes" id="UP000262939">
    <property type="component" value="Unassembled WGS sequence"/>
</dbReference>
<evidence type="ECO:0000313" key="2">
    <source>
        <dbReference type="Proteomes" id="UP000262939"/>
    </source>
</evidence>
<reference evidence="1 2" key="1">
    <citation type="submission" date="2018-08" db="EMBL/GenBank/DDBJ databases">
        <title>Bacillus chawlae sp. nov., Bacillus glennii sp. nov., and Bacillus saganii sp. nov. Isolated from the Vehicle Assembly Building at Kennedy Space Center where the Viking Spacecraft were Assembled.</title>
        <authorList>
            <person name="Seuylemezian A."/>
            <person name="Vaishampayan P."/>
        </authorList>
    </citation>
    <scope>NUCLEOTIDE SEQUENCE [LARGE SCALE GENOMIC DNA]</scope>
    <source>
        <strain evidence="1 2">V44-8</strain>
    </source>
</reference>
<evidence type="ECO:0000313" key="1">
    <source>
        <dbReference type="EMBL" id="RFU61245.1"/>
    </source>
</evidence>